<proteinExistence type="predicted"/>
<dbReference type="EMBL" id="CAADFU010000068">
    <property type="protein sequence ID" value="VFK46171.1"/>
    <property type="molecule type" value="Genomic_DNA"/>
</dbReference>
<accession>A0A451BJI5</accession>
<dbReference type="AlphaFoldDB" id="A0A451BJI5"/>
<feature type="compositionally biased region" description="Polar residues" evidence="1">
    <location>
        <begin position="91"/>
        <end position="104"/>
    </location>
</feature>
<reference evidence="4" key="1">
    <citation type="submission" date="2019-02" db="EMBL/GenBank/DDBJ databases">
        <authorList>
            <person name="Gruber-Vodicka R. H."/>
            <person name="Seah K. B. B."/>
        </authorList>
    </citation>
    <scope>NUCLEOTIDE SEQUENCE</scope>
    <source>
        <strain evidence="4">BECK_S127</strain>
        <strain evidence="3">BECK_S1320</strain>
        <strain evidence="2">BECK_S1321</strain>
    </source>
</reference>
<protein>
    <submittedName>
        <fullName evidence="4">Uncharacterized protein</fullName>
    </submittedName>
</protein>
<dbReference type="EMBL" id="CAADFR010000069">
    <property type="protein sequence ID" value="VFK40731.1"/>
    <property type="molecule type" value="Genomic_DNA"/>
</dbReference>
<sequence>MACRRVDALSLIYPLPRGGIMFNAGKISLKKREYTGGSMRNTEMSGRLGPCHVANIREWRRYGRGRKIRDANLAMSSFVFLAPSVQAITAMSRPTPSGHGSRQIGQDFRRPGSPPENHHE</sequence>
<organism evidence="4">
    <name type="scientific">Candidatus Kentrum sp. SD</name>
    <dbReference type="NCBI Taxonomy" id="2126332"/>
    <lineage>
        <taxon>Bacteria</taxon>
        <taxon>Pseudomonadati</taxon>
        <taxon>Pseudomonadota</taxon>
        <taxon>Gammaproteobacteria</taxon>
        <taxon>Candidatus Kentrum</taxon>
    </lineage>
</organism>
<feature type="region of interest" description="Disordered" evidence="1">
    <location>
        <begin position="91"/>
        <end position="120"/>
    </location>
</feature>
<evidence type="ECO:0000313" key="4">
    <source>
        <dbReference type="EMBL" id="VFK78444.1"/>
    </source>
</evidence>
<dbReference type="EMBL" id="CAADHB010000015">
    <property type="protein sequence ID" value="VFK78444.1"/>
    <property type="molecule type" value="Genomic_DNA"/>
</dbReference>
<gene>
    <name evidence="4" type="ORF">BECKSD772D_GA0070982_101518</name>
    <name evidence="3" type="ORF">BECKSD772E_GA0070983_10684</name>
    <name evidence="2" type="ORF">BECKSD772F_GA0070984_10694</name>
</gene>
<evidence type="ECO:0000256" key="1">
    <source>
        <dbReference type="SAM" id="MobiDB-lite"/>
    </source>
</evidence>
<evidence type="ECO:0000313" key="2">
    <source>
        <dbReference type="EMBL" id="VFK40731.1"/>
    </source>
</evidence>
<name>A0A451BJI5_9GAMM</name>
<evidence type="ECO:0000313" key="3">
    <source>
        <dbReference type="EMBL" id="VFK46171.1"/>
    </source>
</evidence>